<sequence length="94" mass="10397">MKILGICILIMIPLIAFSLTIDILQGFDLATSIRNALSPFNVMEAPEQAVLFFFLFLLAIQFIQSFIKKRKRGDGSLDSSTEEQEDGSPASEGQ</sequence>
<dbReference type="RefSeq" id="WP_338449732.1">
    <property type="nucleotide sequence ID" value="NZ_CP137640.1"/>
</dbReference>
<evidence type="ECO:0000256" key="1">
    <source>
        <dbReference type="SAM" id="MobiDB-lite"/>
    </source>
</evidence>
<gene>
    <name evidence="3" type="ORF">R4Z09_26880</name>
</gene>
<proteinExistence type="predicted"/>
<name>A0ABZ2CAP0_9BACI</name>
<keyword evidence="4" id="KW-1185">Reference proteome</keyword>
<organism evidence="3 4">
    <name type="scientific">Niallia oryzisoli</name>
    <dbReference type="NCBI Taxonomy" id="1737571"/>
    <lineage>
        <taxon>Bacteria</taxon>
        <taxon>Bacillati</taxon>
        <taxon>Bacillota</taxon>
        <taxon>Bacilli</taxon>
        <taxon>Bacillales</taxon>
        <taxon>Bacillaceae</taxon>
        <taxon>Niallia</taxon>
    </lineage>
</organism>
<accession>A0ABZ2CAP0</accession>
<dbReference type="InterPro" id="IPR058725">
    <property type="entry name" value="YczF"/>
</dbReference>
<protein>
    <submittedName>
        <fullName evidence="3">Uncharacterized protein</fullName>
    </submittedName>
</protein>
<dbReference type="Proteomes" id="UP001357223">
    <property type="component" value="Chromosome"/>
</dbReference>
<feature type="transmembrane region" description="Helical" evidence="2">
    <location>
        <begin position="50"/>
        <end position="67"/>
    </location>
</feature>
<dbReference type="Pfam" id="PF26310">
    <property type="entry name" value="YczF"/>
    <property type="match status" value="1"/>
</dbReference>
<evidence type="ECO:0000313" key="4">
    <source>
        <dbReference type="Proteomes" id="UP001357223"/>
    </source>
</evidence>
<feature type="region of interest" description="Disordered" evidence="1">
    <location>
        <begin position="71"/>
        <end position="94"/>
    </location>
</feature>
<keyword evidence="2" id="KW-0472">Membrane</keyword>
<dbReference type="EMBL" id="CP137640">
    <property type="protein sequence ID" value="WVX80801.1"/>
    <property type="molecule type" value="Genomic_DNA"/>
</dbReference>
<evidence type="ECO:0000313" key="3">
    <source>
        <dbReference type="EMBL" id="WVX80801.1"/>
    </source>
</evidence>
<keyword evidence="2" id="KW-1133">Transmembrane helix</keyword>
<evidence type="ECO:0000256" key="2">
    <source>
        <dbReference type="SAM" id="Phobius"/>
    </source>
</evidence>
<keyword evidence="2" id="KW-0812">Transmembrane</keyword>
<reference evidence="3 4" key="1">
    <citation type="submission" date="2023-10" db="EMBL/GenBank/DDBJ databases">
        <title>Niallia locisalis sp.nov. isolated from a salt pond sample.</title>
        <authorList>
            <person name="Li X.-J."/>
            <person name="Dong L."/>
        </authorList>
    </citation>
    <scope>NUCLEOTIDE SEQUENCE [LARGE SCALE GENOMIC DNA]</scope>
    <source>
        <strain evidence="3 4">DSM 29761</strain>
    </source>
</reference>